<dbReference type="InterPro" id="IPR007627">
    <property type="entry name" value="RNA_pol_sigma70_r2"/>
</dbReference>
<feature type="region of interest" description="Disordered" evidence="5">
    <location>
        <begin position="1"/>
        <end position="23"/>
    </location>
</feature>
<evidence type="ECO:0000256" key="2">
    <source>
        <dbReference type="ARBA" id="ARBA00023082"/>
    </source>
</evidence>
<dbReference type="GO" id="GO:0006352">
    <property type="term" value="P:DNA-templated transcription initiation"/>
    <property type="evidence" value="ECO:0007669"/>
    <property type="project" value="InterPro"/>
</dbReference>
<dbReference type="Pfam" id="PF04542">
    <property type="entry name" value="Sigma70_r2"/>
    <property type="match status" value="1"/>
</dbReference>
<keyword evidence="1" id="KW-0805">Transcription regulation</keyword>
<keyword evidence="4" id="KW-0804">Transcription</keyword>
<dbReference type="RefSeq" id="WP_014150923.1">
    <property type="nucleotide sequence ID" value="NC_016113.1"/>
</dbReference>
<dbReference type="HOGENOM" id="CLU_014793_8_5_11"/>
<dbReference type="EMBL" id="CP003229">
    <property type="protein sequence ID" value="AEW99465.1"/>
    <property type="molecule type" value="Genomic_DNA"/>
</dbReference>
<dbReference type="AlphaFoldDB" id="F8JM12"/>
<keyword evidence="2" id="KW-0731">Sigma factor</keyword>
<gene>
    <name evidence="7" type="ordered locus">SCATT_p12720</name>
</gene>
<evidence type="ECO:0000313" key="8">
    <source>
        <dbReference type="Proteomes" id="UP000007842"/>
    </source>
</evidence>
<dbReference type="Proteomes" id="UP000007842">
    <property type="component" value="Plasmid pSCATT"/>
</dbReference>
<organism evidence="7 8">
    <name type="scientific">Streptantibioticus cattleyicolor (strain ATCC 35852 / DSM 46488 / JCM 4925 / NBRC 14057 / NRRL 8057)</name>
    <name type="common">Streptomyces cattleya</name>
    <dbReference type="NCBI Taxonomy" id="1003195"/>
    <lineage>
        <taxon>Bacteria</taxon>
        <taxon>Bacillati</taxon>
        <taxon>Actinomycetota</taxon>
        <taxon>Actinomycetes</taxon>
        <taxon>Kitasatosporales</taxon>
        <taxon>Streptomycetaceae</taxon>
        <taxon>Streptantibioticus</taxon>
    </lineage>
</organism>
<evidence type="ECO:0000256" key="4">
    <source>
        <dbReference type="ARBA" id="ARBA00023163"/>
    </source>
</evidence>
<dbReference type="OrthoDB" id="9804285at2"/>
<evidence type="ECO:0000313" key="7">
    <source>
        <dbReference type="EMBL" id="AEW99465.1"/>
    </source>
</evidence>
<keyword evidence="3" id="KW-0238">DNA-binding</keyword>
<proteinExistence type="predicted"/>
<reference evidence="8" key="1">
    <citation type="submission" date="2011-12" db="EMBL/GenBank/DDBJ databases">
        <title>Complete genome sequence of Streptomyces cattleya strain DSM 46488.</title>
        <authorList>
            <person name="Ou H.-Y."/>
            <person name="Li P."/>
            <person name="Zhao C."/>
            <person name="O'Hagan D."/>
            <person name="Deng Z."/>
        </authorList>
    </citation>
    <scope>NUCLEOTIDE SEQUENCE [LARGE SCALE GENOMIC DNA]</scope>
    <source>
        <strain evidence="8">ATCC 35852 / DSM 46488 / JCM 4925 / NBRC 14057 / NRRL 8057</strain>
        <plasmid evidence="8">Plasmid pSCATT</plasmid>
    </source>
</reference>
<dbReference type="Gene3D" id="1.20.120.1810">
    <property type="match status" value="1"/>
</dbReference>
<evidence type="ECO:0000256" key="1">
    <source>
        <dbReference type="ARBA" id="ARBA00023015"/>
    </source>
</evidence>
<evidence type="ECO:0000259" key="6">
    <source>
        <dbReference type="PROSITE" id="PS00715"/>
    </source>
</evidence>
<dbReference type="PRINTS" id="PR00046">
    <property type="entry name" value="SIGMA70FCT"/>
</dbReference>
<dbReference type="KEGG" id="sct:SCAT_p0468"/>
<accession>G8XFC3</accession>
<dbReference type="KEGG" id="scy:SCATT_p12720"/>
<dbReference type="InterPro" id="IPR036388">
    <property type="entry name" value="WH-like_DNA-bd_sf"/>
</dbReference>
<feature type="compositionally biased region" description="Low complexity" evidence="5">
    <location>
        <begin position="1"/>
        <end position="11"/>
    </location>
</feature>
<dbReference type="Pfam" id="PF04539">
    <property type="entry name" value="Sigma70_r3"/>
    <property type="match status" value="1"/>
</dbReference>
<dbReference type="InterPro" id="IPR000943">
    <property type="entry name" value="RNA_pol_sigma70"/>
</dbReference>
<keyword evidence="8" id="KW-1185">Reference proteome</keyword>
<dbReference type="CDD" id="cd06171">
    <property type="entry name" value="Sigma70_r4"/>
    <property type="match status" value="1"/>
</dbReference>
<dbReference type="Gene3D" id="1.10.10.10">
    <property type="entry name" value="Winged helix-like DNA-binding domain superfamily/Winged helix DNA-binding domain"/>
    <property type="match status" value="2"/>
</dbReference>
<evidence type="ECO:0000256" key="3">
    <source>
        <dbReference type="ARBA" id="ARBA00023125"/>
    </source>
</evidence>
<dbReference type="InterPro" id="IPR014284">
    <property type="entry name" value="RNA_pol_sigma-70_dom"/>
</dbReference>
<dbReference type="GO" id="GO:0016987">
    <property type="term" value="F:sigma factor activity"/>
    <property type="evidence" value="ECO:0007669"/>
    <property type="project" value="UniProtKB-KW"/>
</dbReference>
<dbReference type="PANTHER" id="PTHR30385:SF4">
    <property type="entry name" value="RNA POLYMERASE SIGMA-E FACTOR"/>
    <property type="match status" value="1"/>
</dbReference>
<dbReference type="NCBIfam" id="TIGR02937">
    <property type="entry name" value="sigma70-ECF"/>
    <property type="match status" value="1"/>
</dbReference>
<keyword evidence="7" id="KW-0614">Plasmid</keyword>
<accession>F8JM12</accession>
<dbReference type="PANTHER" id="PTHR30385">
    <property type="entry name" value="SIGMA FACTOR F FLAGELLAR"/>
    <property type="match status" value="1"/>
</dbReference>
<dbReference type="InterPro" id="IPR013325">
    <property type="entry name" value="RNA_pol_sigma_r2"/>
</dbReference>
<name>F8JM12_STREN</name>
<dbReference type="PATRIC" id="fig|1003195.11.peg.450"/>
<dbReference type="InterPro" id="IPR014322">
    <property type="entry name" value="RNA_pol_sigma-B/F/G"/>
</dbReference>
<dbReference type="SUPFAM" id="SSF88946">
    <property type="entry name" value="Sigma2 domain of RNA polymerase sigma factors"/>
    <property type="match status" value="1"/>
</dbReference>
<dbReference type="PROSITE" id="PS00715">
    <property type="entry name" value="SIGMA70_1"/>
    <property type="match status" value="1"/>
</dbReference>
<dbReference type="InterPro" id="IPR007624">
    <property type="entry name" value="RNA_pol_sigma70_r3"/>
</dbReference>
<geneLocation type="plasmid" evidence="7 8">
    <name>pSCATT</name>
</geneLocation>
<dbReference type="Pfam" id="PF04545">
    <property type="entry name" value="Sigma70_r4"/>
    <property type="match status" value="1"/>
</dbReference>
<dbReference type="GO" id="GO:0003677">
    <property type="term" value="F:DNA binding"/>
    <property type="evidence" value="ECO:0007669"/>
    <property type="project" value="UniProtKB-KW"/>
</dbReference>
<evidence type="ECO:0000256" key="5">
    <source>
        <dbReference type="SAM" id="MobiDB-lite"/>
    </source>
</evidence>
<dbReference type="InterPro" id="IPR007630">
    <property type="entry name" value="RNA_pol_sigma70_r4"/>
</dbReference>
<dbReference type="InterPro" id="IPR013324">
    <property type="entry name" value="RNA_pol_sigma_r3/r4-like"/>
</dbReference>
<feature type="domain" description="RNA polymerase sigma-70" evidence="6">
    <location>
        <begin position="80"/>
        <end position="93"/>
    </location>
</feature>
<protein>
    <submittedName>
        <fullName evidence="7">RNA polymerase, sigma 28 subunit, Sig B/F/G subfamily</fullName>
    </submittedName>
</protein>
<dbReference type="SUPFAM" id="SSF88659">
    <property type="entry name" value="Sigma3 and sigma4 domains of RNA polymerase sigma factors"/>
    <property type="match status" value="2"/>
</dbReference>
<dbReference type="NCBIfam" id="TIGR02980">
    <property type="entry name" value="SigBFG"/>
    <property type="match status" value="1"/>
</dbReference>
<sequence length="279" mass="31163">MPAQPQAQVAATTRSAREPARDAGTAEIREMSRVMFARLATLEEGTEEYQYVRNSLIELNTALVRFAARRFSQRAEQMDDILQVGLIGLIKAVDRYDPGYGTEFVSFALPTITGEMKRFFRDTSWAVRVPRRLQELRIELAKATDVLAVELDRDPTAAELAAHLGIGEDEVREARTALGAYNASSLDARTRDEDADEGSAWSHHLGGDDPALERVENLTALRPLIARLPERERAILALRFGSGLTQREIGRRLGLSQMHISRLLTRTLATLREQLLAEP</sequence>